<dbReference type="Proteomes" id="UP001238805">
    <property type="component" value="Chromosome"/>
</dbReference>
<dbReference type="GO" id="GO:0016757">
    <property type="term" value="F:glycosyltransferase activity"/>
    <property type="evidence" value="ECO:0007669"/>
    <property type="project" value="UniProtKB-KW"/>
</dbReference>
<dbReference type="Pfam" id="PF00534">
    <property type="entry name" value="Glycos_transf_1"/>
    <property type="match status" value="1"/>
</dbReference>
<proteinExistence type="predicted"/>
<dbReference type="SUPFAM" id="SSF53756">
    <property type="entry name" value="UDP-Glycosyltransferase/glycogen phosphorylase"/>
    <property type="match status" value="1"/>
</dbReference>
<dbReference type="EC" id="2.4.-.-" evidence="3"/>
<protein>
    <submittedName>
        <fullName evidence="3">Glycosyltransferase family 4 protein</fullName>
        <ecNumber evidence="3">2.4.-.-</ecNumber>
    </submittedName>
</protein>
<dbReference type="RefSeq" id="WP_284875412.1">
    <property type="nucleotide sequence ID" value="NZ_CP126970.1"/>
</dbReference>
<dbReference type="PANTHER" id="PTHR12526">
    <property type="entry name" value="GLYCOSYLTRANSFERASE"/>
    <property type="match status" value="1"/>
</dbReference>
<keyword evidence="1 3" id="KW-0808">Transferase</keyword>
<keyword evidence="3" id="KW-0328">Glycosyltransferase</keyword>
<dbReference type="CDD" id="cd03801">
    <property type="entry name" value="GT4_PimA-like"/>
    <property type="match status" value="1"/>
</dbReference>
<evidence type="ECO:0000256" key="1">
    <source>
        <dbReference type="ARBA" id="ARBA00022679"/>
    </source>
</evidence>
<evidence type="ECO:0000313" key="4">
    <source>
        <dbReference type="Proteomes" id="UP001238805"/>
    </source>
</evidence>
<dbReference type="EMBL" id="CP126970">
    <property type="protein sequence ID" value="WIM70832.1"/>
    <property type="molecule type" value="Genomic_DNA"/>
</dbReference>
<name>A0ABY8VPC1_9CORY</name>
<dbReference type="Gene3D" id="3.40.50.2000">
    <property type="entry name" value="Glycogen Phosphorylase B"/>
    <property type="match status" value="2"/>
</dbReference>
<reference evidence="3 4" key="1">
    <citation type="submission" date="2023-05" db="EMBL/GenBank/DDBJ databases">
        <title>Corynebacterium suedekumii sp. nov. and Corynebacterium breve sp. nov. isolated from raw cow's milk.</title>
        <authorList>
            <person name="Baer M.K."/>
            <person name="Mehl L."/>
            <person name="Hellmuth R."/>
            <person name="Marke G."/>
            <person name="Lipski A."/>
        </authorList>
    </citation>
    <scope>NUCLEOTIDE SEQUENCE [LARGE SCALE GENOMIC DNA]</scope>
    <source>
        <strain evidence="3 4">LM112</strain>
    </source>
</reference>
<feature type="domain" description="Glycosyl transferase family 1" evidence="2">
    <location>
        <begin position="195"/>
        <end position="349"/>
    </location>
</feature>
<organism evidence="3 4">
    <name type="scientific">Corynebacterium suedekumii</name>
    <dbReference type="NCBI Taxonomy" id="3049801"/>
    <lineage>
        <taxon>Bacteria</taxon>
        <taxon>Bacillati</taxon>
        <taxon>Actinomycetota</taxon>
        <taxon>Actinomycetes</taxon>
        <taxon>Mycobacteriales</taxon>
        <taxon>Corynebacteriaceae</taxon>
        <taxon>Corynebacterium</taxon>
    </lineage>
</organism>
<evidence type="ECO:0000259" key="2">
    <source>
        <dbReference type="Pfam" id="PF00534"/>
    </source>
</evidence>
<keyword evidence="4" id="KW-1185">Reference proteome</keyword>
<gene>
    <name evidence="3" type="ORF">QP029_03130</name>
</gene>
<evidence type="ECO:0000313" key="3">
    <source>
        <dbReference type="EMBL" id="WIM70832.1"/>
    </source>
</evidence>
<accession>A0ABY8VPC1</accession>
<sequence>MKIVAVNAGADVSGAEKVLAQLIAVAVAGGDEVVLACPEGNLPDIVDPAVHHVPVPLSRLGRSRGRLGRLAAIAGLPVSWWRTARILRIAARDADAVILNSTFGLPAVGLAFPGHTWLRGSGRRRPTVTWLVHDTIHSPKQKVVALLGTHAITRAVGVSEVTAASVRRLVRRAESRPNGVRIPATPTGATTTDPARPVVGILAVLAAWKGHDVLLEAVARVPEVHLEIAGTAFPGSEDWERQLRGRAAQPDLAGRVRFLGHADPAEVFPRWDLIVSASTSPEAGPLGVLEAMAAGVPVLGTGHGGTAEYLAGGSGRLVPPGDVDALAEAMRELIHDPDGRARLRDRARQVAERDHDLTTTLPRMLEALTRA</sequence>
<dbReference type="InterPro" id="IPR001296">
    <property type="entry name" value="Glyco_trans_1"/>
</dbReference>